<dbReference type="PANTHER" id="PTHR10426:SF88">
    <property type="entry name" value="ADIPOCYTE PLASMA MEMBRANE-ASSOCIATED PROTEIN HEMOMUCIN-RELATED"/>
    <property type="match status" value="1"/>
</dbReference>
<reference evidence="2" key="1">
    <citation type="journal article" date="2019" name="PLoS Negl. Trop. Dis.">
        <title>Revisiting the worldwide diversity of Leptospira species in the environment.</title>
        <authorList>
            <person name="Vincent A.T."/>
            <person name="Schiettekatte O."/>
            <person name="Bourhy P."/>
            <person name="Veyrier F.J."/>
            <person name="Picardeau M."/>
        </authorList>
    </citation>
    <scope>NUCLEOTIDE SEQUENCE [LARGE SCALE GENOMIC DNA]</scope>
    <source>
        <strain evidence="2">SSS9</strain>
    </source>
</reference>
<dbReference type="SUPFAM" id="SSF63829">
    <property type="entry name" value="Calcium-dependent phosphotriesterase"/>
    <property type="match status" value="1"/>
</dbReference>
<protein>
    <submittedName>
        <fullName evidence="2">Uncharacterized protein</fullName>
    </submittedName>
</protein>
<dbReference type="GO" id="GO:0016787">
    <property type="term" value="F:hydrolase activity"/>
    <property type="evidence" value="ECO:0007669"/>
    <property type="project" value="TreeGrafter"/>
</dbReference>
<name>A0A4R9FM62_9LEPT</name>
<dbReference type="Gene3D" id="2.120.10.30">
    <property type="entry name" value="TolB, C-terminal domain"/>
    <property type="match status" value="1"/>
</dbReference>
<dbReference type="GO" id="GO:0012505">
    <property type="term" value="C:endomembrane system"/>
    <property type="evidence" value="ECO:0007669"/>
    <property type="project" value="TreeGrafter"/>
</dbReference>
<proteinExistence type="predicted"/>
<sequence>MHRKKVFLLFLLLIGMFVFWNFLEVPEEHFKQQIQGSVQFPYNSEIEKVKDQQDLSKKGIQKLIPNVSAQDEILLQEELGRAFTASIDGYIWRVDLKKNIAEPFVKPPLMPGGMVAHPKDPDRIYFCASRGKKDDLVDINGPGIYELRVSTKSIRKIATRVPKMPTSDPRDTKSSFGKLYPHNKQITLKFSDITKDNSQPVEKADDLAISSDGERIYFTEPYDHEKAILGVSTQSRNEALSLGKNGNIWKIDLKEGSVSLVAHKYSYVDGILLEYSPNQSKETSILVNEVSQFRLLRLHLSGDKAGEDEIVIDGLPGFPDGMDRDSQGRVWVALVIERSKLVTWLHDHPFWKRFILYLPERLQPVSRRTGLLVLSKDGKIPLYYGMHDGHLFSTLIVVIPGKERVYLAVYEKGYAGLNVIPYPI</sequence>
<dbReference type="InterPro" id="IPR011042">
    <property type="entry name" value="6-blade_b-propeller_TolB-like"/>
</dbReference>
<dbReference type="PANTHER" id="PTHR10426">
    <property type="entry name" value="STRICTOSIDINE SYNTHASE-RELATED"/>
    <property type="match status" value="1"/>
</dbReference>
<dbReference type="Proteomes" id="UP000297453">
    <property type="component" value="Unassembled WGS sequence"/>
</dbReference>
<evidence type="ECO:0000313" key="2">
    <source>
        <dbReference type="EMBL" id="TGJ99513.1"/>
    </source>
</evidence>
<evidence type="ECO:0000313" key="3">
    <source>
        <dbReference type="Proteomes" id="UP000297453"/>
    </source>
</evidence>
<dbReference type="AlphaFoldDB" id="A0A4R9FM62"/>
<keyword evidence="1" id="KW-0812">Transmembrane</keyword>
<dbReference type="RefSeq" id="WP_135589606.1">
    <property type="nucleotide sequence ID" value="NZ_RQEP01000019.1"/>
</dbReference>
<organism evidence="2 3">
    <name type="scientific">Leptospira semungkisensis</name>
    <dbReference type="NCBI Taxonomy" id="2484985"/>
    <lineage>
        <taxon>Bacteria</taxon>
        <taxon>Pseudomonadati</taxon>
        <taxon>Spirochaetota</taxon>
        <taxon>Spirochaetia</taxon>
        <taxon>Leptospirales</taxon>
        <taxon>Leptospiraceae</taxon>
        <taxon>Leptospira</taxon>
    </lineage>
</organism>
<comment type="caution">
    <text evidence="2">The sequence shown here is derived from an EMBL/GenBank/DDBJ whole genome shotgun (WGS) entry which is preliminary data.</text>
</comment>
<dbReference type="EMBL" id="RQEP01000019">
    <property type="protein sequence ID" value="TGJ99513.1"/>
    <property type="molecule type" value="Genomic_DNA"/>
</dbReference>
<accession>A0A4R9FM62</accession>
<dbReference type="OrthoDB" id="315432at2"/>
<keyword evidence="1" id="KW-1133">Transmembrane helix</keyword>
<keyword evidence="1" id="KW-0472">Membrane</keyword>
<feature type="transmembrane region" description="Helical" evidence="1">
    <location>
        <begin position="7"/>
        <end position="23"/>
    </location>
</feature>
<keyword evidence="3" id="KW-1185">Reference proteome</keyword>
<evidence type="ECO:0000256" key="1">
    <source>
        <dbReference type="SAM" id="Phobius"/>
    </source>
</evidence>
<gene>
    <name evidence="2" type="ORF">EHO59_16825</name>
</gene>